<dbReference type="Pfam" id="PF02020">
    <property type="entry name" value="W2"/>
    <property type="match status" value="1"/>
</dbReference>
<evidence type="ECO:0000256" key="11">
    <source>
        <dbReference type="ARBA" id="ARBA00046432"/>
    </source>
</evidence>
<dbReference type="PANTHER" id="PTHR45887">
    <property type="entry name" value="TRANSLATION INITIATION FACTOR EIF-2B SUBUNIT EPSILON"/>
    <property type="match status" value="1"/>
</dbReference>
<protein>
    <recommendedName>
        <fullName evidence="3">Mannose-1-phosphate guanyltransferase</fullName>
    </recommendedName>
    <alternativeName>
        <fullName evidence="8">GDP-mannose pyrophosphorylase</fullName>
    </alternativeName>
    <alternativeName>
        <fullName evidence="7">GTP-mannose-1-phosphate guanylyltransferase</fullName>
    </alternativeName>
    <alternativeName>
        <fullName evidence="9">Translation initiation factor eIF2B subunit epsilon</fullName>
    </alternativeName>
    <alternativeName>
        <fullName evidence="10">eIF2B GDP-GTP exchange factor subunit epsilon</fullName>
    </alternativeName>
</protein>
<evidence type="ECO:0000313" key="15">
    <source>
        <dbReference type="Proteomes" id="UP001447188"/>
    </source>
</evidence>
<name>A0ABR3GVT8_9PEZI</name>
<evidence type="ECO:0000259" key="13">
    <source>
        <dbReference type="PROSITE" id="PS51363"/>
    </source>
</evidence>
<gene>
    <name evidence="14" type="primary">GCD6</name>
    <name evidence="14" type="ORF">Q9L58_000842</name>
</gene>
<feature type="region of interest" description="Disordered" evidence="12">
    <location>
        <begin position="494"/>
        <end position="533"/>
    </location>
</feature>
<sequence length="713" mass="79307">MSGRKEKKASGSGGKKPAEEQREQLLQAVVLADSYEKKIRPLTLETPRCLVPVANTPLIDYTLEFLAHNGVEDVIIFVSSHAEKIEEYIRGSKWNLPSSPFKSCQIIVSPSSSSVGDAMREIDQKQLITTDFLLLHGDFVGNFQLEGVLEEHNKRRRIDKNAIMTMVLREAGSSHRTKPRGETGVFVVETASNRCVHYDEIRPGGESKIMLPSNLTKEHSELTVRTDLIDCFVDICSPDVPALFTENFDYQHIRRHFLHGILTDYDLYSKTIHLHVISRDYAARVRSLQTYDAVSRDIISRWAYPFCPDSNLGTDQTYALKRGNIYTEDGVVEAKSSIVRNKTVLGAGTSIGEKSVVCQSVIGRKCKIGNNAVIENAYIWDSVTVGNDCKISNAIIASGATLGKGCIVEPGAVISYGVNIADGITVKGNSRICSKRDAEDSDEEQPDEELVGIGGLGHEYEDSESEDEDELQSALYDGLVFGLNHANDSDSSISTFSIDGDSEDEDLQRETGRQIRSDSVTTAGSDDNDEAESWHKEASLSLFAAVENDHPVEVASLELNGLRMTSDASWHQVRRAVVTALTNRIEQLVSKSSKSIPQAAELVYTRWQPLIKRTIYERKDQSDYLLLLQKECCDRKQGNSILLNVAQKLFELDLVEEEAINGWWVDERSSTEVGGMAKVRKSTEAFVKWLAEAEEEEESEEEGEEESEDEGDE</sequence>
<dbReference type="CDD" id="cd05787">
    <property type="entry name" value="LbH_eIF2B_epsilon"/>
    <property type="match status" value="1"/>
</dbReference>
<dbReference type="SUPFAM" id="SSF51161">
    <property type="entry name" value="Trimeric LpxA-like enzymes"/>
    <property type="match status" value="1"/>
</dbReference>
<comment type="subcellular location">
    <subcellularLocation>
        <location evidence="1">Cytoplasm</location>
        <location evidence="1">Cytosol</location>
    </subcellularLocation>
</comment>
<accession>A0ABR3GVT8</accession>
<dbReference type="Gene3D" id="2.160.10.10">
    <property type="entry name" value="Hexapeptide repeat proteins"/>
    <property type="match status" value="1"/>
</dbReference>
<keyword evidence="6" id="KW-0648">Protein biosynthesis</keyword>
<dbReference type="InterPro" id="IPR051956">
    <property type="entry name" value="eIF2B_epsilon"/>
</dbReference>
<organism evidence="14 15">
    <name type="scientific">Discina gigas</name>
    <dbReference type="NCBI Taxonomy" id="1032678"/>
    <lineage>
        <taxon>Eukaryota</taxon>
        <taxon>Fungi</taxon>
        <taxon>Dikarya</taxon>
        <taxon>Ascomycota</taxon>
        <taxon>Pezizomycotina</taxon>
        <taxon>Pezizomycetes</taxon>
        <taxon>Pezizales</taxon>
        <taxon>Discinaceae</taxon>
        <taxon>Discina</taxon>
    </lineage>
</organism>
<dbReference type="CDD" id="cd04197">
    <property type="entry name" value="eIF-2B_epsilon_N"/>
    <property type="match status" value="1"/>
</dbReference>
<evidence type="ECO:0000313" key="14">
    <source>
        <dbReference type="EMBL" id="KAL0640014.1"/>
    </source>
</evidence>
<dbReference type="GO" id="GO:0003743">
    <property type="term" value="F:translation initiation factor activity"/>
    <property type="evidence" value="ECO:0007669"/>
    <property type="project" value="UniProtKB-KW"/>
</dbReference>
<comment type="similarity">
    <text evidence="2">Belongs to the eIF-2B gamma/epsilon subunits family.</text>
</comment>
<keyword evidence="4" id="KW-0963">Cytoplasm</keyword>
<dbReference type="InterPro" id="IPR035543">
    <property type="entry name" value="eIF-2B_epsilon_N"/>
</dbReference>
<keyword evidence="5 14" id="KW-0396">Initiation factor</keyword>
<dbReference type="Gene3D" id="3.90.550.10">
    <property type="entry name" value="Spore Coat Polysaccharide Biosynthesis Protein SpsA, Chain A"/>
    <property type="match status" value="1"/>
</dbReference>
<dbReference type="EMBL" id="JBBBZM010000006">
    <property type="protein sequence ID" value="KAL0640014.1"/>
    <property type="molecule type" value="Genomic_DNA"/>
</dbReference>
<dbReference type="InterPro" id="IPR029044">
    <property type="entry name" value="Nucleotide-diphossugar_trans"/>
</dbReference>
<dbReference type="Pfam" id="PF25084">
    <property type="entry name" value="LbH_EIF2B"/>
    <property type="match status" value="1"/>
</dbReference>
<comment type="caution">
    <text evidence="14">The sequence shown here is derived from an EMBL/GenBank/DDBJ whole genome shotgun (WGS) entry which is preliminary data.</text>
</comment>
<evidence type="ECO:0000256" key="4">
    <source>
        <dbReference type="ARBA" id="ARBA00022490"/>
    </source>
</evidence>
<dbReference type="Pfam" id="PF00483">
    <property type="entry name" value="NTP_transferase"/>
    <property type="match status" value="1"/>
</dbReference>
<comment type="subunit">
    <text evidence="11">Component of the translation initiation factor 2B (eIF2B) complex which is a heterodecamer of two sets of five different subunits: alpha, beta, gamma, delta and epsilon. Subunits alpha, beta and delta comprise a regulatory subcomplex and subunits epsilon and gamma comprise a catalytic subcomplex. Within the complex, the hexameric regulatory complex resides at the center, with the two heterodimeric catalytic subcomplexes bound on opposite sides.</text>
</comment>
<keyword evidence="15" id="KW-1185">Reference proteome</keyword>
<dbReference type="InterPro" id="IPR011004">
    <property type="entry name" value="Trimer_LpxA-like_sf"/>
</dbReference>
<evidence type="ECO:0000256" key="6">
    <source>
        <dbReference type="ARBA" id="ARBA00022917"/>
    </source>
</evidence>
<evidence type="ECO:0000256" key="10">
    <source>
        <dbReference type="ARBA" id="ARBA00044345"/>
    </source>
</evidence>
<dbReference type="SUPFAM" id="SSF48371">
    <property type="entry name" value="ARM repeat"/>
    <property type="match status" value="1"/>
</dbReference>
<evidence type="ECO:0000256" key="9">
    <source>
        <dbReference type="ARBA" id="ARBA00044144"/>
    </source>
</evidence>
<dbReference type="SMART" id="SM00515">
    <property type="entry name" value="eIF5C"/>
    <property type="match status" value="1"/>
</dbReference>
<dbReference type="PROSITE" id="PS51363">
    <property type="entry name" value="W2"/>
    <property type="match status" value="1"/>
</dbReference>
<evidence type="ECO:0000256" key="3">
    <source>
        <dbReference type="ARBA" id="ARBA00018601"/>
    </source>
</evidence>
<dbReference type="SUPFAM" id="SSF53448">
    <property type="entry name" value="Nucleotide-diphospho-sugar transferases"/>
    <property type="match status" value="1"/>
</dbReference>
<evidence type="ECO:0000256" key="5">
    <source>
        <dbReference type="ARBA" id="ARBA00022540"/>
    </source>
</evidence>
<dbReference type="InterPro" id="IPR056764">
    <property type="entry name" value="LbH_EIF2B3/5"/>
</dbReference>
<dbReference type="InterPro" id="IPR044123">
    <property type="entry name" value="W2_eIF2B_epsilon"/>
</dbReference>
<evidence type="ECO:0000256" key="2">
    <source>
        <dbReference type="ARBA" id="ARBA00007878"/>
    </source>
</evidence>
<dbReference type="InterPro" id="IPR003307">
    <property type="entry name" value="W2_domain"/>
</dbReference>
<evidence type="ECO:0000256" key="1">
    <source>
        <dbReference type="ARBA" id="ARBA00004514"/>
    </source>
</evidence>
<evidence type="ECO:0000256" key="8">
    <source>
        <dbReference type="ARBA" id="ARBA00031190"/>
    </source>
</evidence>
<feature type="region of interest" description="Disordered" evidence="12">
    <location>
        <begin position="692"/>
        <end position="713"/>
    </location>
</feature>
<feature type="domain" description="W2" evidence="13">
    <location>
        <begin position="528"/>
        <end position="700"/>
    </location>
</feature>
<evidence type="ECO:0000256" key="7">
    <source>
        <dbReference type="ARBA" id="ARBA00030179"/>
    </source>
</evidence>
<proteinExistence type="inferred from homology"/>
<feature type="region of interest" description="Disordered" evidence="12">
    <location>
        <begin position="1"/>
        <end position="21"/>
    </location>
</feature>
<dbReference type="PANTHER" id="PTHR45887:SF1">
    <property type="entry name" value="TRANSLATION INITIATION FACTOR EIF-2B SUBUNIT EPSILON"/>
    <property type="match status" value="1"/>
</dbReference>
<reference evidence="14 15" key="1">
    <citation type="submission" date="2024-02" db="EMBL/GenBank/DDBJ databases">
        <title>Discinaceae phylogenomics.</title>
        <authorList>
            <person name="Dirks A.C."/>
            <person name="James T.Y."/>
        </authorList>
    </citation>
    <scope>NUCLEOTIDE SEQUENCE [LARGE SCALE GENOMIC DNA]</scope>
    <source>
        <strain evidence="14 15">ACD0624</strain>
    </source>
</reference>
<dbReference type="Proteomes" id="UP001447188">
    <property type="component" value="Unassembled WGS sequence"/>
</dbReference>
<evidence type="ECO:0000256" key="12">
    <source>
        <dbReference type="SAM" id="MobiDB-lite"/>
    </source>
</evidence>
<dbReference type="CDD" id="cd11558">
    <property type="entry name" value="W2_eIF2B_epsilon"/>
    <property type="match status" value="1"/>
</dbReference>
<dbReference type="InterPro" id="IPR016024">
    <property type="entry name" value="ARM-type_fold"/>
</dbReference>
<dbReference type="Gene3D" id="1.25.40.180">
    <property type="match status" value="1"/>
</dbReference>
<dbReference type="InterPro" id="IPR005835">
    <property type="entry name" value="NTP_transferase_dom"/>
</dbReference>